<dbReference type="PANTHER" id="PTHR30097">
    <property type="entry name" value="CATION EFFLUX SYSTEM PROTEIN CUSB"/>
    <property type="match status" value="1"/>
</dbReference>
<dbReference type="InterPro" id="IPR006143">
    <property type="entry name" value="RND_pump_MFP"/>
</dbReference>
<dbReference type="EMBL" id="FOLQ01000001">
    <property type="protein sequence ID" value="SFC27938.1"/>
    <property type="molecule type" value="Genomic_DNA"/>
</dbReference>
<keyword evidence="2" id="KW-0813">Transport</keyword>
<evidence type="ECO:0000256" key="2">
    <source>
        <dbReference type="ARBA" id="ARBA00022448"/>
    </source>
</evidence>
<feature type="region of interest" description="Disordered" evidence="3">
    <location>
        <begin position="22"/>
        <end position="44"/>
    </location>
</feature>
<dbReference type="InterPro" id="IPR051909">
    <property type="entry name" value="MFP_Cation_Efflux"/>
</dbReference>
<evidence type="ECO:0000256" key="1">
    <source>
        <dbReference type="ARBA" id="ARBA00009477"/>
    </source>
</evidence>
<dbReference type="Gene3D" id="2.40.50.100">
    <property type="match status" value="1"/>
</dbReference>
<dbReference type="InterPro" id="IPR058647">
    <property type="entry name" value="BSH_CzcB-like"/>
</dbReference>
<dbReference type="GO" id="GO:0016020">
    <property type="term" value="C:membrane"/>
    <property type="evidence" value="ECO:0007669"/>
    <property type="project" value="InterPro"/>
</dbReference>
<dbReference type="AlphaFoldDB" id="A0A1I1I142"/>
<dbReference type="GO" id="GO:0030313">
    <property type="term" value="C:cell envelope"/>
    <property type="evidence" value="ECO:0007669"/>
    <property type="project" value="TreeGrafter"/>
</dbReference>
<sequence length="396" mass="43185">MTLSKRLFLMILLLANLGGCKETDKPAETGNPETSGDSTQKEAEAGTVELTEAQYQTAGIKLGSIESRTLSNLIRVNGILNAPPQQQVSVATHYGGILATANHLAGTSVRKGQVLAVLENPEFIRLQQEYLETESQLTFQQQEYDRQRELSRENVGALKTFQQATAQLGLLKARAEGLRQQLALLGIPMARLRAGTISRTVEIRSPIDGTITESNVNRGHYVNANDVLFELVGTSGLLAELTVFEGDIAKVQIGQRVRISIVGETRERMGRIKLINRQTATDRTVKVYASLDGSGLSRPGTFLKAAIETTASPESALPEGAIVQAGNQSQVFVFDQKVTHDGATHYRFRPVPVRAGIVENGYRAVTLPADFKPDWKIVIAGAYDLLSVMNNVEEEE</sequence>
<keyword evidence="6" id="KW-1185">Reference proteome</keyword>
<dbReference type="GO" id="GO:0060003">
    <property type="term" value="P:copper ion export"/>
    <property type="evidence" value="ECO:0007669"/>
    <property type="project" value="TreeGrafter"/>
</dbReference>
<name>A0A1I1I142_9BACT</name>
<organism evidence="5 6">
    <name type="scientific">Spirosoma endophyticum</name>
    <dbReference type="NCBI Taxonomy" id="662367"/>
    <lineage>
        <taxon>Bacteria</taxon>
        <taxon>Pseudomonadati</taxon>
        <taxon>Bacteroidota</taxon>
        <taxon>Cytophagia</taxon>
        <taxon>Cytophagales</taxon>
        <taxon>Cytophagaceae</taxon>
        <taxon>Spirosoma</taxon>
    </lineage>
</organism>
<dbReference type="OrthoDB" id="9814657at2"/>
<dbReference type="Proteomes" id="UP000198598">
    <property type="component" value="Unassembled WGS sequence"/>
</dbReference>
<dbReference type="Gene3D" id="1.10.287.470">
    <property type="entry name" value="Helix hairpin bin"/>
    <property type="match status" value="1"/>
</dbReference>
<evidence type="ECO:0000256" key="3">
    <source>
        <dbReference type="SAM" id="MobiDB-lite"/>
    </source>
</evidence>
<dbReference type="Gene3D" id="2.40.30.170">
    <property type="match status" value="1"/>
</dbReference>
<dbReference type="SUPFAM" id="SSF111369">
    <property type="entry name" value="HlyD-like secretion proteins"/>
    <property type="match status" value="1"/>
</dbReference>
<dbReference type="NCBIfam" id="TIGR01730">
    <property type="entry name" value="RND_mfp"/>
    <property type="match status" value="1"/>
</dbReference>
<dbReference type="GO" id="GO:0022857">
    <property type="term" value="F:transmembrane transporter activity"/>
    <property type="evidence" value="ECO:0007669"/>
    <property type="project" value="InterPro"/>
</dbReference>
<dbReference type="Pfam" id="PF25973">
    <property type="entry name" value="BSH_CzcB"/>
    <property type="match status" value="1"/>
</dbReference>
<protein>
    <submittedName>
        <fullName evidence="5">Membrane fusion protein, cobalt-zinc-cadmium efflux system</fullName>
    </submittedName>
</protein>
<evidence type="ECO:0000313" key="6">
    <source>
        <dbReference type="Proteomes" id="UP000198598"/>
    </source>
</evidence>
<accession>A0A1I1I142</accession>
<reference evidence="5 6" key="1">
    <citation type="submission" date="2016-10" db="EMBL/GenBank/DDBJ databases">
        <authorList>
            <person name="de Groot N.N."/>
        </authorList>
    </citation>
    <scope>NUCLEOTIDE SEQUENCE [LARGE SCALE GENOMIC DNA]</scope>
    <source>
        <strain evidence="5 6">DSM 26130</strain>
    </source>
</reference>
<dbReference type="PANTHER" id="PTHR30097:SF4">
    <property type="entry name" value="SLR6042 PROTEIN"/>
    <property type="match status" value="1"/>
</dbReference>
<gene>
    <name evidence="5" type="ORF">SAMN05216167_101790</name>
</gene>
<feature type="domain" description="CzcB-like barrel-sandwich hybrid" evidence="4">
    <location>
        <begin position="88"/>
        <end position="231"/>
    </location>
</feature>
<proteinExistence type="inferred from homology"/>
<evidence type="ECO:0000313" key="5">
    <source>
        <dbReference type="EMBL" id="SFC27938.1"/>
    </source>
</evidence>
<comment type="similarity">
    <text evidence="1">Belongs to the membrane fusion protein (MFP) (TC 8.A.1) family.</text>
</comment>
<dbReference type="STRING" id="662367.SAMN05216167_101790"/>
<dbReference type="GO" id="GO:0015679">
    <property type="term" value="P:plasma membrane copper ion transport"/>
    <property type="evidence" value="ECO:0007669"/>
    <property type="project" value="TreeGrafter"/>
</dbReference>
<evidence type="ECO:0000259" key="4">
    <source>
        <dbReference type="Pfam" id="PF25973"/>
    </source>
</evidence>